<name>A0ABR1C756_NECAM</name>
<evidence type="ECO:0000313" key="3">
    <source>
        <dbReference type="Proteomes" id="UP001303046"/>
    </source>
</evidence>
<sequence length="96" mass="10168">MRLALRAQQTSANSQLLCATQMTDLGANGGHFCRNGAGKSIQTEKVPFAPFPLLLGEALWNCVITKFFWCNIGIGGSSSGNHSNGFLVKLPSSPNA</sequence>
<feature type="region of interest" description="Disordered" evidence="1">
    <location>
        <begin position="77"/>
        <end position="96"/>
    </location>
</feature>
<gene>
    <name evidence="2" type="primary">Necator_chrII.g5432</name>
    <name evidence="2" type="ORF">RB195_017639</name>
</gene>
<comment type="caution">
    <text evidence="2">The sequence shown here is derived from an EMBL/GenBank/DDBJ whole genome shotgun (WGS) entry which is preliminary data.</text>
</comment>
<accession>A0ABR1C756</accession>
<organism evidence="2 3">
    <name type="scientific">Necator americanus</name>
    <name type="common">Human hookworm</name>
    <dbReference type="NCBI Taxonomy" id="51031"/>
    <lineage>
        <taxon>Eukaryota</taxon>
        <taxon>Metazoa</taxon>
        <taxon>Ecdysozoa</taxon>
        <taxon>Nematoda</taxon>
        <taxon>Chromadorea</taxon>
        <taxon>Rhabditida</taxon>
        <taxon>Rhabditina</taxon>
        <taxon>Rhabditomorpha</taxon>
        <taxon>Strongyloidea</taxon>
        <taxon>Ancylostomatidae</taxon>
        <taxon>Bunostominae</taxon>
        <taxon>Necator</taxon>
    </lineage>
</organism>
<evidence type="ECO:0000313" key="2">
    <source>
        <dbReference type="EMBL" id="KAK6733990.1"/>
    </source>
</evidence>
<dbReference type="Proteomes" id="UP001303046">
    <property type="component" value="Unassembled WGS sequence"/>
</dbReference>
<dbReference type="EMBL" id="JAVFWL010000002">
    <property type="protein sequence ID" value="KAK6733990.1"/>
    <property type="molecule type" value="Genomic_DNA"/>
</dbReference>
<protein>
    <submittedName>
        <fullName evidence="2">Uncharacterized protein</fullName>
    </submittedName>
</protein>
<proteinExistence type="predicted"/>
<keyword evidence="3" id="KW-1185">Reference proteome</keyword>
<evidence type="ECO:0000256" key="1">
    <source>
        <dbReference type="SAM" id="MobiDB-lite"/>
    </source>
</evidence>
<reference evidence="2 3" key="1">
    <citation type="submission" date="2023-08" db="EMBL/GenBank/DDBJ databases">
        <title>A Necator americanus chromosomal reference genome.</title>
        <authorList>
            <person name="Ilik V."/>
            <person name="Petrzelkova K.J."/>
            <person name="Pardy F."/>
            <person name="Fuh T."/>
            <person name="Niatou-Singa F.S."/>
            <person name="Gouil Q."/>
            <person name="Baker L."/>
            <person name="Ritchie M.E."/>
            <person name="Jex A.R."/>
            <person name="Gazzola D."/>
            <person name="Li H."/>
            <person name="Toshio Fujiwara R."/>
            <person name="Zhan B."/>
            <person name="Aroian R.V."/>
            <person name="Pafco B."/>
            <person name="Schwarz E.M."/>
        </authorList>
    </citation>
    <scope>NUCLEOTIDE SEQUENCE [LARGE SCALE GENOMIC DNA]</scope>
    <source>
        <strain evidence="2 3">Aroian</strain>
        <tissue evidence="2">Whole animal</tissue>
    </source>
</reference>